<sequence>MQVSKHPKHTEASGDKRNLSLKGGEKSAVQNRGKTSFGKFEAVCVSVAVGIFRLHGMAERRILANTAMVFLRYWRHRNDAKFWESLVAVENLARSM</sequence>
<dbReference type="Proteomes" id="UP000720124">
    <property type="component" value="Unassembled WGS sequence"/>
</dbReference>
<evidence type="ECO:0000313" key="3">
    <source>
        <dbReference type="Proteomes" id="UP000720124"/>
    </source>
</evidence>
<dbReference type="RefSeq" id="WP_064707203.1">
    <property type="nucleotide sequence ID" value="NZ_CP071620.1"/>
</dbReference>
<evidence type="ECO:0000313" key="2">
    <source>
        <dbReference type="EMBL" id="MBY3590340.1"/>
    </source>
</evidence>
<reference evidence="2 3" key="1">
    <citation type="submission" date="2020-06" db="EMBL/GenBank/DDBJ databases">
        <title>Global-level population genomics: horizontal gene transfer, symbiosis and evolution in Rhizobia.</title>
        <authorList>
            <person name="Gai Y."/>
        </authorList>
    </citation>
    <scope>NUCLEOTIDE SEQUENCE [LARGE SCALE GENOMIC DNA]</scope>
    <source>
        <strain evidence="2 3">PLR6_1b</strain>
    </source>
</reference>
<accession>A0ABS7LFZ0</accession>
<protein>
    <submittedName>
        <fullName evidence="2">Uncharacterized protein</fullName>
    </submittedName>
</protein>
<proteinExistence type="predicted"/>
<evidence type="ECO:0000256" key="1">
    <source>
        <dbReference type="SAM" id="MobiDB-lite"/>
    </source>
</evidence>
<dbReference type="EMBL" id="JABTXI010000003">
    <property type="protein sequence ID" value="MBY3590340.1"/>
    <property type="molecule type" value="Genomic_DNA"/>
</dbReference>
<comment type="caution">
    <text evidence="2">The sequence shown here is derived from an EMBL/GenBank/DDBJ whole genome shotgun (WGS) entry which is preliminary data.</text>
</comment>
<feature type="compositionally biased region" description="Basic and acidic residues" evidence="1">
    <location>
        <begin position="9"/>
        <end position="18"/>
    </location>
</feature>
<organism evidence="2 3">
    <name type="scientific">Rhizobium bangladeshense</name>
    <dbReference type="NCBI Taxonomy" id="1138189"/>
    <lineage>
        <taxon>Bacteria</taxon>
        <taxon>Pseudomonadati</taxon>
        <taxon>Pseudomonadota</taxon>
        <taxon>Alphaproteobacteria</taxon>
        <taxon>Hyphomicrobiales</taxon>
        <taxon>Rhizobiaceae</taxon>
        <taxon>Rhizobium/Agrobacterium group</taxon>
        <taxon>Rhizobium</taxon>
    </lineage>
</organism>
<name>A0ABS7LFZ0_9HYPH</name>
<gene>
    <name evidence="2" type="ORF">HJA87_10650</name>
</gene>
<feature type="region of interest" description="Disordered" evidence="1">
    <location>
        <begin position="1"/>
        <end position="30"/>
    </location>
</feature>
<keyword evidence="3" id="KW-1185">Reference proteome</keyword>